<organism evidence="1">
    <name type="scientific">Arundo donax</name>
    <name type="common">Giant reed</name>
    <name type="synonym">Donax arundinaceus</name>
    <dbReference type="NCBI Taxonomy" id="35708"/>
    <lineage>
        <taxon>Eukaryota</taxon>
        <taxon>Viridiplantae</taxon>
        <taxon>Streptophyta</taxon>
        <taxon>Embryophyta</taxon>
        <taxon>Tracheophyta</taxon>
        <taxon>Spermatophyta</taxon>
        <taxon>Magnoliopsida</taxon>
        <taxon>Liliopsida</taxon>
        <taxon>Poales</taxon>
        <taxon>Poaceae</taxon>
        <taxon>PACMAD clade</taxon>
        <taxon>Arundinoideae</taxon>
        <taxon>Arundineae</taxon>
        <taxon>Arundo</taxon>
    </lineage>
</organism>
<name>A0A0A8ZCV6_ARUDO</name>
<protein>
    <submittedName>
        <fullName evidence="1">Uncharacterized protein</fullName>
    </submittedName>
</protein>
<sequence length="19" mass="2221">MLYISREEIGLPSNEKVKN</sequence>
<dbReference type="AlphaFoldDB" id="A0A0A8ZCV6"/>
<dbReference type="EMBL" id="GBRH01261289">
    <property type="protein sequence ID" value="JAD36606.1"/>
    <property type="molecule type" value="Transcribed_RNA"/>
</dbReference>
<accession>A0A0A8ZCV6</accession>
<evidence type="ECO:0000313" key="1">
    <source>
        <dbReference type="EMBL" id="JAD36606.1"/>
    </source>
</evidence>
<proteinExistence type="predicted"/>
<reference evidence="1" key="2">
    <citation type="journal article" date="2015" name="Data Brief">
        <title>Shoot transcriptome of the giant reed, Arundo donax.</title>
        <authorList>
            <person name="Barrero R.A."/>
            <person name="Guerrero F.D."/>
            <person name="Moolhuijzen P."/>
            <person name="Goolsby J.A."/>
            <person name="Tidwell J."/>
            <person name="Bellgard S.E."/>
            <person name="Bellgard M.I."/>
        </authorList>
    </citation>
    <scope>NUCLEOTIDE SEQUENCE</scope>
    <source>
        <tissue evidence="1">Shoot tissue taken approximately 20 cm above the soil surface</tissue>
    </source>
</reference>
<reference evidence="1" key="1">
    <citation type="submission" date="2014-09" db="EMBL/GenBank/DDBJ databases">
        <authorList>
            <person name="Magalhaes I.L.F."/>
            <person name="Oliveira U."/>
            <person name="Santos F.R."/>
            <person name="Vidigal T.H.D.A."/>
            <person name="Brescovit A.D."/>
            <person name="Santos A.J."/>
        </authorList>
    </citation>
    <scope>NUCLEOTIDE SEQUENCE</scope>
    <source>
        <tissue evidence="1">Shoot tissue taken approximately 20 cm above the soil surface</tissue>
    </source>
</reference>